<accession>A0A934TMN6</accession>
<feature type="non-terminal residue" evidence="2">
    <location>
        <position position="1"/>
    </location>
</feature>
<reference evidence="2" key="2">
    <citation type="journal article" date="2020" name="Microorganisms">
        <title>Osmotic Adaptation and Compatible Solute Biosynthesis of Phototrophic Bacteria as Revealed from Genome Analyses.</title>
        <authorList>
            <person name="Imhoff J.F."/>
            <person name="Rahn T."/>
            <person name="Kunzel S."/>
            <person name="Keller A."/>
            <person name="Neulinger S.C."/>
        </authorList>
    </citation>
    <scope>NUCLEOTIDE SEQUENCE</scope>
    <source>
        <strain evidence="2">LMG 28126</strain>
    </source>
</reference>
<evidence type="ECO:0000313" key="3">
    <source>
        <dbReference type="Proteomes" id="UP000706333"/>
    </source>
</evidence>
<dbReference type="InterPro" id="IPR011335">
    <property type="entry name" value="Restrct_endonuc-II-like"/>
</dbReference>
<protein>
    <recommendedName>
        <fullName evidence="1">PD-(D/E)XK endonuclease-like domain-containing protein</fullName>
    </recommendedName>
</protein>
<reference evidence="2" key="1">
    <citation type="submission" date="2017-05" db="EMBL/GenBank/DDBJ databases">
        <authorList>
            <person name="Imhoff J.F."/>
            <person name="Rahn T."/>
            <person name="Kuenzel S."/>
            <person name="Neulinger S.C."/>
        </authorList>
    </citation>
    <scope>NUCLEOTIDE SEQUENCE</scope>
    <source>
        <strain evidence="2">LMG 28126</strain>
    </source>
</reference>
<dbReference type="EMBL" id="NHSD01000312">
    <property type="protein sequence ID" value="MBK5928600.1"/>
    <property type="molecule type" value="Genomic_DNA"/>
</dbReference>
<proteinExistence type="predicted"/>
<name>A0A934TMN6_9RHOB</name>
<dbReference type="RefSeq" id="WP_201158359.1">
    <property type="nucleotide sequence ID" value="NZ_NHSD01000312.1"/>
</dbReference>
<dbReference type="InterPro" id="IPR038726">
    <property type="entry name" value="PDDEXK_AddAB-type"/>
</dbReference>
<gene>
    <name evidence="2" type="ORF">CCR87_14880</name>
</gene>
<dbReference type="InterPro" id="IPR011604">
    <property type="entry name" value="PDDEXK-like_dom_sf"/>
</dbReference>
<comment type="caution">
    <text evidence="2">The sequence shown here is derived from an EMBL/GenBank/DDBJ whole genome shotgun (WGS) entry which is preliminary data.</text>
</comment>
<evidence type="ECO:0000259" key="1">
    <source>
        <dbReference type="Pfam" id="PF12705"/>
    </source>
</evidence>
<feature type="domain" description="PD-(D/E)XK endonuclease-like" evidence="1">
    <location>
        <begin position="21"/>
        <end position="160"/>
    </location>
</feature>
<dbReference type="Proteomes" id="UP000706333">
    <property type="component" value="Unassembled WGS sequence"/>
</dbReference>
<evidence type="ECO:0000313" key="2">
    <source>
        <dbReference type="EMBL" id="MBK5928600.1"/>
    </source>
</evidence>
<organism evidence="2 3">
    <name type="scientific">Rhodobaculum claviforme</name>
    <dbReference type="NCBI Taxonomy" id="1549854"/>
    <lineage>
        <taxon>Bacteria</taxon>
        <taxon>Pseudomonadati</taxon>
        <taxon>Pseudomonadota</taxon>
        <taxon>Alphaproteobacteria</taxon>
        <taxon>Rhodobacterales</taxon>
        <taxon>Paracoccaceae</taxon>
        <taxon>Rhodobaculum</taxon>
    </lineage>
</organism>
<dbReference type="Pfam" id="PF12705">
    <property type="entry name" value="PDDEXK_1"/>
    <property type="match status" value="1"/>
</dbReference>
<dbReference type="SUPFAM" id="SSF52980">
    <property type="entry name" value="Restriction endonuclease-like"/>
    <property type="match status" value="1"/>
</dbReference>
<keyword evidence="3" id="KW-1185">Reference proteome</keyword>
<dbReference type="Gene3D" id="3.90.320.10">
    <property type="match status" value="1"/>
</dbReference>
<sequence>PLTPTGLGGAKALPGDSGGDEDAALLRGRRLHLLLEHLPVLPEAGRAAAAADLFAADGDAPADHAEVAQLLAEAEAVLAAPELAPLWAADALAEVEITAEIGERRLIGTIDRLIVTADRVLAVDWKSNAVVPARAEDVPEGLLRQMGAYAHALAAIWPDRRIEVALLWTRTARLMQLPGPLVAAALARGLSEAGIDPRAGRP</sequence>
<dbReference type="AlphaFoldDB" id="A0A934TMN6"/>